<evidence type="ECO:0000256" key="4">
    <source>
        <dbReference type="ARBA" id="ARBA00022605"/>
    </source>
</evidence>
<dbReference type="HAMAP" id="MF_01107">
    <property type="entry name" value="ArgD_aminotrans_3"/>
    <property type="match status" value="1"/>
</dbReference>
<dbReference type="PANTHER" id="PTHR11986:SF79">
    <property type="entry name" value="ACETYLORNITHINE AMINOTRANSFERASE, MITOCHONDRIAL"/>
    <property type="match status" value="1"/>
</dbReference>
<dbReference type="EMBL" id="PYAL01000003">
    <property type="protein sequence ID" value="RXN90113.1"/>
    <property type="molecule type" value="Genomic_DNA"/>
</dbReference>
<dbReference type="GO" id="GO:0045303">
    <property type="term" value="F:diaminobutyrate-2-oxoglutarate transaminase activity"/>
    <property type="evidence" value="ECO:0007669"/>
    <property type="project" value="UniProtKB-EC"/>
</dbReference>
<comment type="miscellaneous">
    <text evidence="8">May also have succinyldiaminopimelate aminotransferase activity, thus carrying out the corresponding step in lysine biosynthesis.</text>
</comment>
<comment type="cofactor">
    <cofactor evidence="8">
        <name>pyridoxal 5'-phosphate</name>
        <dbReference type="ChEBI" id="CHEBI:597326"/>
    </cofactor>
    <text evidence="8">Binds 1 pyridoxal phosphate per subunit.</text>
</comment>
<comment type="subcellular location">
    <subcellularLocation>
        <location evidence="8">Cytoplasm</location>
    </subcellularLocation>
</comment>
<dbReference type="Proteomes" id="UP000290849">
    <property type="component" value="Unassembled WGS sequence"/>
</dbReference>
<dbReference type="GO" id="GO:0042802">
    <property type="term" value="F:identical protein binding"/>
    <property type="evidence" value="ECO:0007669"/>
    <property type="project" value="TreeGrafter"/>
</dbReference>
<dbReference type="GO" id="GO:0030170">
    <property type="term" value="F:pyridoxal phosphate binding"/>
    <property type="evidence" value="ECO:0007669"/>
    <property type="project" value="InterPro"/>
</dbReference>
<dbReference type="NCBIfam" id="TIGR00707">
    <property type="entry name" value="argD"/>
    <property type="match status" value="1"/>
</dbReference>
<evidence type="ECO:0000256" key="7">
    <source>
        <dbReference type="ARBA" id="ARBA00049111"/>
    </source>
</evidence>
<dbReference type="Pfam" id="PF00202">
    <property type="entry name" value="Aminotran_3"/>
    <property type="match status" value="1"/>
</dbReference>
<name>A0A4Q1HJP0_9BURK</name>
<keyword evidence="8" id="KW-0963">Cytoplasm</keyword>
<protein>
    <recommendedName>
        <fullName evidence="8">Acetylornithine aminotransferase</fullName>
        <shortName evidence="8">ACOAT</shortName>
        <ecNumber evidence="8">2.6.1.11</ecNumber>
    </recommendedName>
</protein>
<dbReference type="RefSeq" id="WP_129150547.1">
    <property type="nucleotide sequence ID" value="NZ_JBHSDO010000014.1"/>
</dbReference>
<dbReference type="FunFam" id="3.40.640.10:FF:000004">
    <property type="entry name" value="Acetylornithine aminotransferase"/>
    <property type="match status" value="1"/>
</dbReference>
<comment type="caution">
    <text evidence="9">The sequence shown here is derived from an EMBL/GenBank/DDBJ whole genome shotgun (WGS) entry which is preliminary data.</text>
</comment>
<dbReference type="InterPro" id="IPR050103">
    <property type="entry name" value="Class-III_PLP-dep_AT"/>
</dbReference>
<organism evidence="9 10">
    <name type="scientific">Achromobacter aloeverae</name>
    <dbReference type="NCBI Taxonomy" id="1750518"/>
    <lineage>
        <taxon>Bacteria</taxon>
        <taxon>Pseudomonadati</taxon>
        <taxon>Pseudomonadota</taxon>
        <taxon>Betaproteobacteria</taxon>
        <taxon>Burkholderiales</taxon>
        <taxon>Alcaligenaceae</taxon>
        <taxon>Achromobacter</taxon>
    </lineage>
</organism>
<dbReference type="NCBIfam" id="NF002325">
    <property type="entry name" value="PRK01278.1"/>
    <property type="match status" value="1"/>
</dbReference>
<reference evidence="9 10" key="1">
    <citation type="journal article" date="2017" name="Int. J. Syst. Evol. Microbiol.">
        <title>Achromobacter aloeverae sp. nov., isolated from the root of Aloe vera (L.) Burm.f.</title>
        <authorList>
            <person name="Kuncharoen N."/>
            <person name="Muramatsu Y."/>
            <person name="Shibata C."/>
            <person name="Kamakura Y."/>
            <person name="Nakagawa Y."/>
            <person name="Tanasupawat S."/>
        </authorList>
    </citation>
    <scope>NUCLEOTIDE SEQUENCE [LARGE SCALE GENOMIC DNA]</scope>
    <source>
        <strain evidence="9 10">AVA-1</strain>
    </source>
</reference>
<comment type="caution">
    <text evidence="8">Lacks conserved residue(s) required for the propagation of feature annotation.</text>
</comment>
<dbReference type="InterPro" id="IPR015424">
    <property type="entry name" value="PyrdxlP-dep_Trfase"/>
</dbReference>
<evidence type="ECO:0000256" key="6">
    <source>
        <dbReference type="ARBA" id="ARBA00022898"/>
    </source>
</evidence>
<dbReference type="InterPro" id="IPR015421">
    <property type="entry name" value="PyrdxlP-dep_Trfase_major"/>
</dbReference>
<evidence type="ECO:0000313" key="10">
    <source>
        <dbReference type="Proteomes" id="UP000290849"/>
    </source>
</evidence>
<feature type="binding site" evidence="8">
    <location>
        <position position="137"/>
    </location>
    <ligand>
        <name>N(2)-acetyl-L-ornithine</name>
        <dbReference type="ChEBI" id="CHEBI:57805"/>
    </ligand>
</feature>
<feature type="binding site" evidence="8">
    <location>
        <position position="134"/>
    </location>
    <ligand>
        <name>pyridoxal 5'-phosphate</name>
        <dbReference type="ChEBI" id="CHEBI:597326"/>
    </ligand>
</feature>
<dbReference type="GO" id="GO:0003992">
    <property type="term" value="F:N2-acetyl-L-ornithine:2-oxoglutarate 5-aminotransferase activity"/>
    <property type="evidence" value="ECO:0007669"/>
    <property type="project" value="UniProtKB-UniRule"/>
</dbReference>
<feature type="binding site" evidence="8">
    <location>
        <begin position="219"/>
        <end position="222"/>
    </location>
    <ligand>
        <name>pyridoxal 5'-phosphate</name>
        <dbReference type="ChEBI" id="CHEBI:597326"/>
    </ligand>
</feature>
<comment type="catalytic activity">
    <reaction evidence="7">
        <text>L-2,4-diaminobutanoate + 2-oxoglutarate = L-aspartate 4-semialdehyde + L-glutamate</text>
        <dbReference type="Rhea" id="RHEA:11160"/>
        <dbReference type="ChEBI" id="CHEBI:16810"/>
        <dbReference type="ChEBI" id="CHEBI:29985"/>
        <dbReference type="ChEBI" id="CHEBI:58761"/>
        <dbReference type="ChEBI" id="CHEBI:537519"/>
        <dbReference type="EC" id="2.6.1.76"/>
    </reaction>
</comment>
<dbReference type="SUPFAM" id="SSF53383">
    <property type="entry name" value="PLP-dependent transferases"/>
    <property type="match status" value="1"/>
</dbReference>
<comment type="pathway">
    <text evidence="8">Amino-acid biosynthesis; L-arginine biosynthesis; N(2)-acetyl-L-ornithine from L-glutamate: step 4/4.</text>
</comment>
<dbReference type="UniPathway" id="UPA00068">
    <property type="reaction ID" value="UER00109"/>
</dbReference>
<evidence type="ECO:0000256" key="5">
    <source>
        <dbReference type="ARBA" id="ARBA00022679"/>
    </source>
</evidence>
<evidence type="ECO:0000256" key="8">
    <source>
        <dbReference type="HAMAP-Rule" id="MF_01107"/>
    </source>
</evidence>
<dbReference type="CDD" id="cd00610">
    <property type="entry name" value="OAT_like"/>
    <property type="match status" value="1"/>
</dbReference>
<dbReference type="InterPro" id="IPR005814">
    <property type="entry name" value="Aminotrans_3"/>
</dbReference>
<comment type="pathway">
    <text evidence="1">Amine and polyamine biosynthesis; ectoine biosynthesis; L-ectoine from L-aspartate 4-semialdehyde: step 1/3.</text>
</comment>
<comment type="similarity">
    <text evidence="8">Belongs to the class-III pyridoxal-phosphate-dependent aminotransferase family. ArgD subfamily.</text>
</comment>
<dbReference type="InterPro" id="IPR049704">
    <property type="entry name" value="Aminotrans_3_PPA_site"/>
</dbReference>
<dbReference type="PANTHER" id="PTHR11986">
    <property type="entry name" value="AMINOTRANSFERASE CLASS III"/>
    <property type="match status" value="1"/>
</dbReference>
<evidence type="ECO:0000313" key="9">
    <source>
        <dbReference type="EMBL" id="RXN90113.1"/>
    </source>
</evidence>
<keyword evidence="2 8" id="KW-0055">Arginine biosynthesis</keyword>
<evidence type="ECO:0000256" key="3">
    <source>
        <dbReference type="ARBA" id="ARBA00022576"/>
    </source>
</evidence>
<keyword evidence="6 8" id="KW-0663">Pyridoxal phosphate</keyword>
<dbReference type="GO" id="GO:0006526">
    <property type="term" value="P:L-arginine biosynthetic process"/>
    <property type="evidence" value="ECO:0007669"/>
    <property type="project" value="UniProtKB-UniRule"/>
</dbReference>
<keyword evidence="3 8" id="KW-0032">Aminotransferase</keyword>
<feature type="binding site" evidence="8">
    <location>
        <begin position="102"/>
        <end position="103"/>
    </location>
    <ligand>
        <name>pyridoxal 5'-phosphate</name>
        <dbReference type="ChEBI" id="CHEBI:597326"/>
    </ligand>
</feature>
<proteinExistence type="inferred from homology"/>
<evidence type="ECO:0000256" key="2">
    <source>
        <dbReference type="ARBA" id="ARBA00022571"/>
    </source>
</evidence>
<dbReference type="NCBIfam" id="NF002985">
    <property type="entry name" value="PRK03715.1"/>
    <property type="match status" value="1"/>
</dbReference>
<dbReference type="EC" id="2.6.1.11" evidence="8"/>
<dbReference type="GO" id="GO:0005737">
    <property type="term" value="C:cytoplasm"/>
    <property type="evidence" value="ECO:0007669"/>
    <property type="project" value="UniProtKB-SubCell"/>
</dbReference>
<feature type="modified residue" description="N6-(pyridoxal phosphate)lysine" evidence="8">
    <location>
        <position position="248"/>
    </location>
</feature>
<dbReference type="AlphaFoldDB" id="A0A4Q1HJP0"/>
<evidence type="ECO:0000256" key="1">
    <source>
        <dbReference type="ARBA" id="ARBA00004946"/>
    </source>
</evidence>
<comment type="catalytic activity">
    <reaction evidence="8">
        <text>N(2)-acetyl-L-ornithine + 2-oxoglutarate = N-acetyl-L-glutamate 5-semialdehyde + L-glutamate</text>
        <dbReference type="Rhea" id="RHEA:18049"/>
        <dbReference type="ChEBI" id="CHEBI:16810"/>
        <dbReference type="ChEBI" id="CHEBI:29123"/>
        <dbReference type="ChEBI" id="CHEBI:29985"/>
        <dbReference type="ChEBI" id="CHEBI:57805"/>
        <dbReference type="EC" id="2.6.1.11"/>
    </reaction>
</comment>
<accession>A0A4Q1HJP0</accession>
<dbReference type="InterPro" id="IPR015422">
    <property type="entry name" value="PyrdxlP-dep_Trfase_small"/>
</dbReference>
<dbReference type="Gene3D" id="3.40.640.10">
    <property type="entry name" value="Type I PLP-dependent aspartate aminotransferase-like (Major domain)"/>
    <property type="match status" value="1"/>
</dbReference>
<feature type="binding site" evidence="8">
    <location>
        <position position="276"/>
    </location>
    <ligand>
        <name>pyridoxal 5'-phosphate</name>
        <dbReference type="ChEBI" id="CHEBI:597326"/>
    </ligand>
</feature>
<gene>
    <name evidence="8" type="primary">argD</name>
    <name evidence="9" type="ORF">C7R54_11265</name>
</gene>
<keyword evidence="5 8" id="KW-0808">Transferase</keyword>
<sequence length="395" mass="42777">MDFNQYDVNTLMEITSRPDLVFVRGQGSWLEDNTGKRYLDFIQGWAVNCLGHSAPEMIRALNEQGSKLMNPSPAYFNEPSLQLAKRLTQSSVFDRVFFANSGAEANEGAIKLARKWGRVNRNGAYKIITMDHSFHGRTIATMSASGKPGWDKMFAPQVDGFPKADLNDLDSVRKLIDAQTVAVMLEPIQGEGGVIPATKEFLQGLRKLADEHGILLIVDEVQTGMGRTGTMYAYQQAGITPDIMTLGKGIGGGVPLAALLARQDVSVFSHGEQGGTYNGNPLMTAVGVAVFDALAAPGFLDTVQARGRQLSEGLLALSAKWGMRGERGAGLLRALVMDRDDGPAIVDAARKLNPEGLLLNAPRGNLLRFMPALNVTEQEIESMLKTLDGIITSIR</sequence>
<dbReference type="OrthoDB" id="3398487at2"/>
<dbReference type="InterPro" id="IPR004636">
    <property type="entry name" value="AcOrn/SuccOrn_fam"/>
</dbReference>
<keyword evidence="4 8" id="KW-0028">Amino-acid biosynthesis</keyword>
<dbReference type="PIRSF" id="PIRSF000521">
    <property type="entry name" value="Transaminase_4ab_Lys_Orn"/>
    <property type="match status" value="1"/>
</dbReference>
<dbReference type="Gene3D" id="3.90.1150.10">
    <property type="entry name" value="Aspartate Aminotransferase, domain 1"/>
    <property type="match status" value="1"/>
</dbReference>
<comment type="subunit">
    <text evidence="8">Homodimer.</text>
</comment>
<keyword evidence="10" id="KW-1185">Reference proteome</keyword>
<dbReference type="PROSITE" id="PS00600">
    <property type="entry name" value="AA_TRANSFER_CLASS_3"/>
    <property type="match status" value="1"/>
</dbReference>